<sequence length="419" mass="45103">MCESSASLPPTGAVSRLAALTKAGGCPAPGPSASRSLHTGAVSIFLPPAARHPRQTRQERPAAHTSIVRNGDQGDLKSGEGVREAPGTGLGGDEHAGVDLDADYVQWQEDLVLLGPFNAQGGELIDPLAYTLDDASVVDVKSVRLLPGMIPGDAHAFLTLTHRPTSREYTVTGDVYPFCHAGCFAIFAAVLSKSPRALSYPERVLWAVIRKRNLGARNASAVAGVHYGAELERTRRKRAVAPLANIQQTVPDPAPAYLPARVLNSLANNAYDRATIRDWWLGRGAMWIFSRPDRFPLRQAFGDNSLPAPVAGASYFDRLPFELVAKIGKLLAFSDFVSFLLAGALDPEEVRARVPDWMQPPPAAIGAVETAQGAPVPWLQYARHCLASSASMRNRQRIFGVAHQLLRVAEEMTDAELGQ</sequence>
<dbReference type="AlphaFoldDB" id="J0D1I1"/>
<protein>
    <submittedName>
        <fullName evidence="2">Uncharacterized protein</fullName>
    </submittedName>
</protein>
<dbReference type="OrthoDB" id="3055280at2759"/>
<dbReference type="EMBL" id="JH688982">
    <property type="protein sequence ID" value="EJD32432.1"/>
    <property type="molecule type" value="Genomic_DNA"/>
</dbReference>
<keyword evidence="3" id="KW-1185">Reference proteome</keyword>
<proteinExistence type="predicted"/>
<gene>
    <name evidence="2" type="ORF">AURDEDRAFT_155145</name>
</gene>
<evidence type="ECO:0000313" key="2">
    <source>
        <dbReference type="EMBL" id="EJD32432.1"/>
    </source>
</evidence>
<name>J0D1I1_AURST</name>
<dbReference type="InParanoid" id="J0D1I1"/>
<evidence type="ECO:0000313" key="3">
    <source>
        <dbReference type="Proteomes" id="UP000006514"/>
    </source>
</evidence>
<feature type="compositionally biased region" description="Basic and acidic residues" evidence="1">
    <location>
        <begin position="72"/>
        <end position="83"/>
    </location>
</feature>
<evidence type="ECO:0000256" key="1">
    <source>
        <dbReference type="SAM" id="MobiDB-lite"/>
    </source>
</evidence>
<feature type="region of interest" description="Disordered" evidence="1">
    <location>
        <begin position="47"/>
        <end position="95"/>
    </location>
</feature>
<dbReference type="KEGG" id="adl:AURDEDRAFT_155145"/>
<reference evidence="3" key="1">
    <citation type="journal article" date="2012" name="Science">
        <title>The Paleozoic origin of enzymatic lignin decomposition reconstructed from 31 fungal genomes.</title>
        <authorList>
            <person name="Floudas D."/>
            <person name="Binder M."/>
            <person name="Riley R."/>
            <person name="Barry K."/>
            <person name="Blanchette R.A."/>
            <person name="Henrissat B."/>
            <person name="Martinez A.T."/>
            <person name="Otillar R."/>
            <person name="Spatafora J.W."/>
            <person name="Yadav J.S."/>
            <person name="Aerts A."/>
            <person name="Benoit I."/>
            <person name="Boyd A."/>
            <person name="Carlson A."/>
            <person name="Copeland A."/>
            <person name="Coutinho P.M."/>
            <person name="de Vries R.P."/>
            <person name="Ferreira P."/>
            <person name="Findley K."/>
            <person name="Foster B."/>
            <person name="Gaskell J."/>
            <person name="Glotzer D."/>
            <person name="Gorecki P."/>
            <person name="Heitman J."/>
            <person name="Hesse C."/>
            <person name="Hori C."/>
            <person name="Igarashi K."/>
            <person name="Jurgens J.A."/>
            <person name="Kallen N."/>
            <person name="Kersten P."/>
            <person name="Kohler A."/>
            <person name="Kuees U."/>
            <person name="Kumar T.K.A."/>
            <person name="Kuo A."/>
            <person name="LaButti K."/>
            <person name="Larrondo L.F."/>
            <person name="Lindquist E."/>
            <person name="Ling A."/>
            <person name="Lombard V."/>
            <person name="Lucas S."/>
            <person name="Lundell T."/>
            <person name="Martin R."/>
            <person name="McLaughlin D.J."/>
            <person name="Morgenstern I."/>
            <person name="Morin E."/>
            <person name="Murat C."/>
            <person name="Nagy L.G."/>
            <person name="Nolan M."/>
            <person name="Ohm R.A."/>
            <person name="Patyshakuliyeva A."/>
            <person name="Rokas A."/>
            <person name="Ruiz-Duenas F.J."/>
            <person name="Sabat G."/>
            <person name="Salamov A."/>
            <person name="Samejima M."/>
            <person name="Schmutz J."/>
            <person name="Slot J.C."/>
            <person name="St John F."/>
            <person name="Stenlid J."/>
            <person name="Sun H."/>
            <person name="Sun S."/>
            <person name="Syed K."/>
            <person name="Tsang A."/>
            <person name="Wiebenga A."/>
            <person name="Young D."/>
            <person name="Pisabarro A."/>
            <person name="Eastwood D.C."/>
            <person name="Martin F."/>
            <person name="Cullen D."/>
            <person name="Grigoriev I.V."/>
            <person name="Hibbett D.S."/>
        </authorList>
    </citation>
    <scope>NUCLEOTIDE SEQUENCE [LARGE SCALE GENOMIC DNA]</scope>
    <source>
        <strain evidence="3">TFB10046</strain>
    </source>
</reference>
<dbReference type="Proteomes" id="UP000006514">
    <property type="component" value="Unassembled WGS sequence"/>
</dbReference>
<organism evidence="2 3">
    <name type="scientific">Auricularia subglabra (strain TFB-10046 / SS5)</name>
    <name type="common">White-rot fungus</name>
    <name type="synonym">Auricularia delicata (strain TFB10046)</name>
    <dbReference type="NCBI Taxonomy" id="717982"/>
    <lineage>
        <taxon>Eukaryota</taxon>
        <taxon>Fungi</taxon>
        <taxon>Dikarya</taxon>
        <taxon>Basidiomycota</taxon>
        <taxon>Agaricomycotina</taxon>
        <taxon>Agaricomycetes</taxon>
        <taxon>Auriculariales</taxon>
        <taxon>Auriculariaceae</taxon>
        <taxon>Auricularia</taxon>
    </lineage>
</organism>
<accession>J0D1I1</accession>